<keyword evidence="7" id="KW-1185">Reference proteome</keyword>
<gene>
    <name evidence="6" type="ORF">ABUE30_02420</name>
</gene>
<dbReference type="InterPro" id="IPR000962">
    <property type="entry name" value="Znf_DskA_TraR"/>
</dbReference>
<keyword evidence="3" id="KW-0862">Zinc</keyword>
<dbReference type="PROSITE" id="PS51128">
    <property type="entry name" value="ZF_DKSA_2"/>
    <property type="match status" value="1"/>
</dbReference>
<evidence type="ECO:0000313" key="6">
    <source>
        <dbReference type="EMBL" id="MFM2483930.1"/>
    </source>
</evidence>
<dbReference type="SUPFAM" id="SSF57716">
    <property type="entry name" value="Glucocorticoid receptor-like (DNA-binding domain)"/>
    <property type="match status" value="1"/>
</dbReference>
<organism evidence="6 7">
    <name type="scientific">Celerinatantimonas yamalensis</name>
    <dbReference type="NCBI Taxonomy" id="559956"/>
    <lineage>
        <taxon>Bacteria</taxon>
        <taxon>Pseudomonadati</taxon>
        <taxon>Pseudomonadota</taxon>
        <taxon>Gammaproteobacteria</taxon>
        <taxon>Celerinatantimonadaceae</taxon>
        <taxon>Celerinatantimonas</taxon>
    </lineage>
</organism>
<dbReference type="Pfam" id="PF01258">
    <property type="entry name" value="zf-dskA_traR"/>
    <property type="match status" value="1"/>
</dbReference>
<evidence type="ECO:0000256" key="4">
    <source>
        <dbReference type="PROSITE-ProRule" id="PRU00510"/>
    </source>
</evidence>
<dbReference type="InterPro" id="IPR020458">
    <property type="entry name" value="Znf_DskA_TraR_CS"/>
</dbReference>
<keyword evidence="2" id="KW-0863">Zinc-finger</keyword>
<keyword evidence="1" id="KW-0479">Metal-binding</keyword>
<dbReference type="Gene3D" id="1.20.120.910">
    <property type="entry name" value="DksA, coiled-coil domain"/>
    <property type="match status" value="1"/>
</dbReference>
<proteinExistence type="predicted"/>
<evidence type="ECO:0000256" key="2">
    <source>
        <dbReference type="ARBA" id="ARBA00022771"/>
    </source>
</evidence>
<accession>A0ABW9G2N4</accession>
<feature type="zinc finger region" description="dksA C4-type" evidence="4">
    <location>
        <begin position="85"/>
        <end position="109"/>
    </location>
</feature>
<evidence type="ECO:0000259" key="5">
    <source>
        <dbReference type="Pfam" id="PF01258"/>
    </source>
</evidence>
<evidence type="ECO:0000313" key="7">
    <source>
        <dbReference type="Proteomes" id="UP001629953"/>
    </source>
</evidence>
<evidence type="ECO:0000256" key="1">
    <source>
        <dbReference type="ARBA" id="ARBA00022723"/>
    </source>
</evidence>
<name>A0ABW9G2N4_9GAMM</name>
<dbReference type="EMBL" id="JBEQCT010000001">
    <property type="protein sequence ID" value="MFM2483930.1"/>
    <property type="molecule type" value="Genomic_DNA"/>
</dbReference>
<dbReference type="PROSITE" id="PS01102">
    <property type="entry name" value="ZF_DKSA_1"/>
    <property type="match status" value="1"/>
</dbReference>
<feature type="domain" description="Zinc finger DksA/TraR C4-type" evidence="5">
    <location>
        <begin position="80"/>
        <end position="112"/>
    </location>
</feature>
<dbReference type="RefSeq" id="WP_408622080.1">
    <property type="nucleotide sequence ID" value="NZ_JBEQCT010000001.1"/>
</dbReference>
<reference evidence="6 7" key="1">
    <citation type="journal article" date="2013" name="Int. J. Syst. Evol. Microbiol.">
        <title>Celerinatantimonas yamalensis sp. nov., a cold-adapted diazotrophic bacterium from a cold permafrost brine.</title>
        <authorList>
            <person name="Shcherbakova V."/>
            <person name="Chuvilskaya N."/>
            <person name="Rivkina E."/>
            <person name="Demidov N."/>
            <person name="Uchaeva V."/>
            <person name="Suetin S."/>
            <person name="Suzina N."/>
            <person name="Gilichinsky D."/>
        </authorList>
    </citation>
    <scope>NUCLEOTIDE SEQUENCE [LARGE SCALE GENOMIC DNA]</scope>
    <source>
        <strain evidence="6 7">C7</strain>
    </source>
</reference>
<protein>
    <submittedName>
        <fullName evidence="6">TraR/DksA C4-type zinc finger protein</fullName>
    </submittedName>
</protein>
<evidence type="ECO:0000256" key="3">
    <source>
        <dbReference type="ARBA" id="ARBA00022833"/>
    </source>
</evidence>
<sequence length="124" mass="14314">MDYSHYQARLEDMMMTAKDALISQLLKSSEPQWRQEAVKLQQLPPADFIDYACTLVDPRIEVVLNELCRIDAALCQGELGLYGICSDCEDSIEEERLEADPCTQRCEKCETKRHLQKRQDLFAL</sequence>
<comment type="caution">
    <text evidence="6">The sequence shown here is derived from an EMBL/GenBank/DDBJ whole genome shotgun (WGS) entry which is preliminary data.</text>
</comment>
<dbReference type="Proteomes" id="UP001629953">
    <property type="component" value="Unassembled WGS sequence"/>
</dbReference>